<dbReference type="Proteomes" id="UP000325393">
    <property type="component" value="Chromosome"/>
</dbReference>
<organism evidence="1 2">
    <name type="scientific">Lactobacillus acetotolerans</name>
    <dbReference type="NCBI Taxonomy" id="1600"/>
    <lineage>
        <taxon>Bacteria</taxon>
        <taxon>Bacillati</taxon>
        <taxon>Bacillota</taxon>
        <taxon>Bacilli</taxon>
        <taxon>Lactobacillales</taxon>
        <taxon>Lactobacillaceae</taxon>
        <taxon>Lactobacillus</taxon>
    </lineage>
</organism>
<evidence type="ECO:0000313" key="2">
    <source>
        <dbReference type="Proteomes" id="UP000325393"/>
    </source>
</evidence>
<dbReference type="EMBL" id="CP044496">
    <property type="protein sequence ID" value="QFG51984.1"/>
    <property type="molecule type" value="Genomic_DNA"/>
</dbReference>
<protein>
    <submittedName>
        <fullName evidence="1">Uncharacterized protein</fullName>
    </submittedName>
</protein>
<name>A0A5P5ZKJ7_9LACO</name>
<reference evidence="1 2" key="1">
    <citation type="submission" date="2019-09" db="EMBL/GenBank/DDBJ databases">
        <title>Genome sequencing of Lactobacillus acetotolerans.</title>
        <authorList>
            <person name="Kim K."/>
        </authorList>
    </citation>
    <scope>NUCLEOTIDE SEQUENCE [LARGE SCALE GENOMIC DNA]</scope>
    <source>
        <strain evidence="1 2">LA749</strain>
    </source>
</reference>
<gene>
    <name evidence="1" type="ORF">LA749_03905</name>
</gene>
<evidence type="ECO:0000313" key="1">
    <source>
        <dbReference type="EMBL" id="QFG51984.1"/>
    </source>
</evidence>
<dbReference type="AlphaFoldDB" id="A0A5P5ZKJ7"/>
<accession>A0A5P5ZKJ7</accession>
<sequence>MFYKAIFERRTGDTYEIAQVNLGFQDLVEGTIYTILIRLERKKWLILKKLKLGPKWAFLVNQLKKLVINSLGIKNGCN</sequence>
<proteinExistence type="predicted"/>